<name>A0A061RT06_9CHLO</name>
<accession>A0A061RT06</accession>
<dbReference type="EMBL" id="GBEZ01012204">
    <property type="protein sequence ID" value="JAC73661.1"/>
    <property type="molecule type" value="Transcribed_RNA"/>
</dbReference>
<reference evidence="1" key="1">
    <citation type="submission" date="2014-05" db="EMBL/GenBank/DDBJ databases">
        <title>The transcriptome of the halophilic microalga Tetraselmis sp. GSL018 isolated from the Great Salt Lake, Utah.</title>
        <authorList>
            <person name="Jinkerson R.E."/>
            <person name="D'Adamo S."/>
            <person name="Posewitz M.C."/>
        </authorList>
    </citation>
    <scope>NUCLEOTIDE SEQUENCE</scope>
    <source>
        <strain evidence="1">GSL018</strain>
    </source>
</reference>
<evidence type="ECO:0000313" key="1">
    <source>
        <dbReference type="EMBL" id="JAC73661.1"/>
    </source>
</evidence>
<gene>
    <name evidence="1" type="ORF">TSPGSL018_28241</name>
</gene>
<organism evidence="1">
    <name type="scientific">Tetraselmis sp. GSL018</name>
    <dbReference type="NCBI Taxonomy" id="582737"/>
    <lineage>
        <taxon>Eukaryota</taxon>
        <taxon>Viridiplantae</taxon>
        <taxon>Chlorophyta</taxon>
        <taxon>core chlorophytes</taxon>
        <taxon>Chlorodendrophyceae</taxon>
        <taxon>Chlorodendrales</taxon>
        <taxon>Chlorodendraceae</taxon>
        <taxon>Tetraselmis</taxon>
    </lineage>
</organism>
<sequence length="45" mass="4828">SARCCDTRGFDTCKQSCPNHSMLTLKQFSSALTALKVSAPITPNP</sequence>
<feature type="non-terminal residue" evidence="1">
    <location>
        <position position="1"/>
    </location>
</feature>
<dbReference type="AlphaFoldDB" id="A0A061RT06"/>
<proteinExistence type="predicted"/>
<protein>
    <submittedName>
        <fullName evidence="1">Uncharacterized protein</fullName>
    </submittedName>
</protein>